<dbReference type="PANTHER" id="PTHR40036">
    <property type="entry name" value="MACROCIN O-METHYLTRANSFERASE"/>
    <property type="match status" value="1"/>
</dbReference>
<reference evidence="1" key="1">
    <citation type="journal article" date="2020" name="Nature">
        <title>Giant virus diversity and host interactions through global metagenomics.</title>
        <authorList>
            <person name="Schulz F."/>
            <person name="Roux S."/>
            <person name="Paez-Espino D."/>
            <person name="Jungbluth S."/>
            <person name="Walsh D.A."/>
            <person name="Denef V.J."/>
            <person name="McMahon K.D."/>
            <person name="Konstantinidis K.T."/>
            <person name="Eloe-Fadrosh E.A."/>
            <person name="Kyrpides N.C."/>
            <person name="Woyke T."/>
        </authorList>
    </citation>
    <scope>NUCLEOTIDE SEQUENCE</scope>
    <source>
        <strain evidence="1">GVMAG-S-ERX556022-25</strain>
    </source>
</reference>
<dbReference type="InterPro" id="IPR008884">
    <property type="entry name" value="TylF_MeTrfase"/>
</dbReference>
<dbReference type="InterPro" id="IPR029063">
    <property type="entry name" value="SAM-dependent_MTases_sf"/>
</dbReference>
<dbReference type="AlphaFoldDB" id="A0A6C0AYU2"/>
<evidence type="ECO:0000313" key="1">
    <source>
        <dbReference type="EMBL" id="QHS84643.1"/>
    </source>
</evidence>
<protein>
    <recommendedName>
        <fullName evidence="2">Methyltransferase</fullName>
    </recommendedName>
</protein>
<name>A0A6C0AYU2_9ZZZZ</name>
<evidence type="ECO:0008006" key="2">
    <source>
        <dbReference type="Google" id="ProtNLM"/>
    </source>
</evidence>
<dbReference type="Gene3D" id="3.40.50.150">
    <property type="entry name" value="Vaccinia Virus protein VP39"/>
    <property type="match status" value="1"/>
</dbReference>
<proteinExistence type="predicted"/>
<dbReference type="PANTHER" id="PTHR40036:SF1">
    <property type="entry name" value="MACROCIN O-METHYLTRANSFERASE"/>
    <property type="match status" value="1"/>
</dbReference>
<dbReference type="Pfam" id="PF05711">
    <property type="entry name" value="TylF"/>
    <property type="match status" value="1"/>
</dbReference>
<dbReference type="SUPFAM" id="SSF53335">
    <property type="entry name" value="S-adenosyl-L-methionine-dependent methyltransferases"/>
    <property type="match status" value="1"/>
</dbReference>
<sequence>MPKKNINVRDIVNKDDIPSCMMTYWQIVGVLTSLQIVLEKDIPGAIVELGCNVGTTSIYIRKLLDLYESDKEYHVYDSWEGLPELHSKDIALTGGGFNKGSCKTSEQQFKYNLVSRGLKVPTIHSGWFSEIPDQEYPDQICFAFFDGDFYTSIIDSFNKTFHKIQRGGIVIVDDCGWSRLPGCETACLEFLEDKKEILEYDGYPSPQGVFGEKHCGGKVVKL</sequence>
<dbReference type="EMBL" id="MN738810">
    <property type="protein sequence ID" value="QHS84643.1"/>
    <property type="molecule type" value="Genomic_DNA"/>
</dbReference>
<accession>A0A6C0AYU2</accession>
<organism evidence="1">
    <name type="scientific">viral metagenome</name>
    <dbReference type="NCBI Taxonomy" id="1070528"/>
    <lineage>
        <taxon>unclassified sequences</taxon>
        <taxon>metagenomes</taxon>
        <taxon>organismal metagenomes</taxon>
    </lineage>
</organism>